<protein>
    <submittedName>
        <fullName evidence="4">Cytochrome P450</fullName>
    </submittedName>
</protein>
<dbReference type="Proteomes" id="UP000557739">
    <property type="component" value="Unassembled WGS sequence"/>
</dbReference>
<name>A0A7W9EHZ7_9SPHN</name>
<keyword evidence="3" id="KW-0503">Monooxygenase</keyword>
<organism evidence="4 5">
    <name type="scientific">Sphingomonas yantingensis</name>
    <dbReference type="NCBI Taxonomy" id="1241761"/>
    <lineage>
        <taxon>Bacteria</taxon>
        <taxon>Pseudomonadati</taxon>
        <taxon>Pseudomonadota</taxon>
        <taxon>Alphaproteobacteria</taxon>
        <taxon>Sphingomonadales</taxon>
        <taxon>Sphingomonadaceae</taxon>
        <taxon>Sphingomonas</taxon>
    </lineage>
</organism>
<dbReference type="SUPFAM" id="SSF48264">
    <property type="entry name" value="Cytochrome P450"/>
    <property type="match status" value="1"/>
</dbReference>
<keyword evidence="2 3" id="KW-0408">Iron</keyword>
<dbReference type="InterPro" id="IPR017972">
    <property type="entry name" value="Cyt_P450_CS"/>
</dbReference>
<reference evidence="4 5" key="1">
    <citation type="submission" date="2020-08" db="EMBL/GenBank/DDBJ databases">
        <title>Genomic Encyclopedia of Type Strains, Phase IV (KMG-IV): sequencing the most valuable type-strain genomes for metagenomic binning, comparative biology and taxonomic classification.</title>
        <authorList>
            <person name="Goeker M."/>
        </authorList>
    </citation>
    <scope>NUCLEOTIDE SEQUENCE [LARGE SCALE GENOMIC DNA]</scope>
    <source>
        <strain evidence="4 5">DSM 27244</strain>
    </source>
</reference>
<gene>
    <name evidence="4" type="ORF">FHR19_001954</name>
</gene>
<dbReference type="AlphaFoldDB" id="A0A7W9EHZ7"/>
<dbReference type="GO" id="GO:0016705">
    <property type="term" value="F:oxidoreductase activity, acting on paired donors, with incorporation or reduction of molecular oxygen"/>
    <property type="evidence" value="ECO:0007669"/>
    <property type="project" value="InterPro"/>
</dbReference>
<dbReference type="PRINTS" id="PR00385">
    <property type="entry name" value="P450"/>
</dbReference>
<dbReference type="Pfam" id="PF00067">
    <property type="entry name" value="p450"/>
    <property type="match status" value="1"/>
</dbReference>
<sequence>MTDLPPGVLPYDPMAKEVIDDPFAEYRRRQSGCPIGHSETLGMPFWALFGYDDVRSAMLDPKAFSSRYGPTPVFQKSIGFFADGKEHTHFRAIFRKRLSPEGIAALQPRVAELARRLLDDMIAKGPVVDLHDDFALPLPVHVISWLLGIQGDDFVTLKHWSDELMENAFGKSNERFLKVYAGICAFFDQHLDARYDMLTAAGIEEALPEHVGSVLPDDWISDAVCADYLGRKLNRDEQRMALMGLLVGGNETTTSLITNLMWRLLEEPSRWEQVRSDPDRFIPVAIEESLRFDSPAQAMFRTTLCPVEVAGVEIGPKQKLMLNFAAANRDPAAFDDPDSFRLDRDARDLSRRHLAFGGGPHGCPGAPLSRMEVAVVMQLFVKHLPAATLAGPSERSVGYNMWGRSSLPINLGC</sequence>
<dbReference type="InterPro" id="IPR036396">
    <property type="entry name" value="Cyt_P450_sf"/>
</dbReference>
<dbReference type="Gene3D" id="1.10.630.10">
    <property type="entry name" value="Cytochrome P450"/>
    <property type="match status" value="1"/>
</dbReference>
<keyword evidence="3" id="KW-0560">Oxidoreductase</keyword>
<dbReference type="RefSeq" id="WP_184027478.1">
    <property type="nucleotide sequence ID" value="NZ_JACIJJ010000002.1"/>
</dbReference>
<evidence type="ECO:0000313" key="4">
    <source>
        <dbReference type="EMBL" id="MBB5698609.1"/>
    </source>
</evidence>
<keyword evidence="2 3" id="KW-0349">Heme</keyword>
<comment type="similarity">
    <text evidence="1 3">Belongs to the cytochrome P450 family.</text>
</comment>
<proteinExistence type="inferred from homology"/>
<accession>A0A7W9EHZ7</accession>
<dbReference type="PANTHER" id="PTHR46696">
    <property type="entry name" value="P450, PUTATIVE (EUROFUNG)-RELATED"/>
    <property type="match status" value="1"/>
</dbReference>
<dbReference type="InterPro" id="IPR002401">
    <property type="entry name" value="Cyt_P450_E_grp-I"/>
</dbReference>
<evidence type="ECO:0000256" key="2">
    <source>
        <dbReference type="PIRSR" id="PIRSR602401-1"/>
    </source>
</evidence>
<feature type="binding site" description="axial binding residue" evidence="2">
    <location>
        <position position="363"/>
    </location>
    <ligand>
        <name>heme</name>
        <dbReference type="ChEBI" id="CHEBI:30413"/>
    </ligand>
    <ligandPart>
        <name>Fe</name>
        <dbReference type="ChEBI" id="CHEBI:18248"/>
    </ligandPart>
</feature>
<dbReference type="EMBL" id="JACIJJ010000002">
    <property type="protein sequence ID" value="MBB5698609.1"/>
    <property type="molecule type" value="Genomic_DNA"/>
</dbReference>
<keyword evidence="2 3" id="KW-0479">Metal-binding</keyword>
<dbReference type="PRINTS" id="PR00463">
    <property type="entry name" value="EP450I"/>
</dbReference>
<keyword evidence="5" id="KW-1185">Reference proteome</keyword>
<dbReference type="GO" id="GO:0004497">
    <property type="term" value="F:monooxygenase activity"/>
    <property type="evidence" value="ECO:0007669"/>
    <property type="project" value="UniProtKB-KW"/>
</dbReference>
<dbReference type="PANTHER" id="PTHR46696:SF6">
    <property type="entry name" value="P450, PUTATIVE (EUROFUNG)-RELATED"/>
    <property type="match status" value="1"/>
</dbReference>
<dbReference type="InterPro" id="IPR001128">
    <property type="entry name" value="Cyt_P450"/>
</dbReference>
<evidence type="ECO:0000256" key="1">
    <source>
        <dbReference type="ARBA" id="ARBA00010617"/>
    </source>
</evidence>
<comment type="caution">
    <text evidence="4">The sequence shown here is derived from an EMBL/GenBank/DDBJ whole genome shotgun (WGS) entry which is preliminary data.</text>
</comment>
<dbReference type="GO" id="GO:0005506">
    <property type="term" value="F:iron ion binding"/>
    <property type="evidence" value="ECO:0007669"/>
    <property type="project" value="InterPro"/>
</dbReference>
<dbReference type="GO" id="GO:0020037">
    <property type="term" value="F:heme binding"/>
    <property type="evidence" value="ECO:0007669"/>
    <property type="project" value="InterPro"/>
</dbReference>
<comment type="cofactor">
    <cofactor evidence="2">
        <name>heme</name>
        <dbReference type="ChEBI" id="CHEBI:30413"/>
    </cofactor>
</comment>
<evidence type="ECO:0000256" key="3">
    <source>
        <dbReference type="RuleBase" id="RU000461"/>
    </source>
</evidence>
<evidence type="ECO:0000313" key="5">
    <source>
        <dbReference type="Proteomes" id="UP000557739"/>
    </source>
</evidence>
<dbReference type="PROSITE" id="PS00086">
    <property type="entry name" value="CYTOCHROME_P450"/>
    <property type="match status" value="1"/>
</dbReference>